<dbReference type="OrthoDB" id="2964254at2759"/>
<dbReference type="EMBL" id="JACAZE010000011">
    <property type="protein sequence ID" value="KAF7304329.1"/>
    <property type="molecule type" value="Genomic_DNA"/>
</dbReference>
<feature type="transmembrane region" description="Helical" evidence="1">
    <location>
        <begin position="165"/>
        <end position="190"/>
    </location>
</feature>
<gene>
    <name evidence="3" type="ORF">HMN09_00834700</name>
</gene>
<comment type="caution">
    <text evidence="3">The sequence shown here is derived from an EMBL/GenBank/DDBJ whole genome shotgun (WGS) entry which is preliminary data.</text>
</comment>
<keyword evidence="1" id="KW-0812">Transmembrane</keyword>
<sequence length="352" mass="38050">MATSITPAEVQAILSTSLAPLVVGGFVTVFALGIVTLQFVNFLQTFPNSRYFVKTFVTYLWVAQVAYTAGICQGTYAMAVQDFGNLEALAVTPVGLNVAQVIGGVIDHPIQLFFIFQIYRATRKVALSIFLVTCAVLLEVLALYICVNLLETHSISTTFGDEKSVYYKLLLLLFFGDGALDLVNAAVLCWHLQVQRQSAFSQRTLSLVNHLVVYTLQTGFTTSLVAFASAIAYAKAPNNYIWVIFFELLPGSFLGALLANLNNRGNLRFANGSSAPGPTQSTSFFGATGGVNSAVSGGLQVTVARNVMVRLFRAAFRVGIDVNQLSRDAKIPGEGDREIEMHKMAMGSSNIV</sequence>
<proteinExistence type="predicted"/>
<evidence type="ECO:0000256" key="1">
    <source>
        <dbReference type="SAM" id="Phobius"/>
    </source>
</evidence>
<keyword evidence="1" id="KW-0472">Membrane</keyword>
<feature type="domain" description="DUF6534" evidence="2">
    <location>
        <begin position="179"/>
        <end position="265"/>
    </location>
</feature>
<keyword evidence="1" id="KW-1133">Transmembrane helix</keyword>
<feature type="transmembrane region" description="Helical" evidence="1">
    <location>
        <begin position="12"/>
        <end position="35"/>
    </location>
</feature>
<evidence type="ECO:0000313" key="4">
    <source>
        <dbReference type="Proteomes" id="UP000613580"/>
    </source>
</evidence>
<dbReference type="Proteomes" id="UP000613580">
    <property type="component" value="Unassembled WGS sequence"/>
</dbReference>
<feature type="transmembrane region" description="Helical" evidence="1">
    <location>
        <begin position="56"/>
        <end position="78"/>
    </location>
</feature>
<keyword evidence="4" id="KW-1185">Reference proteome</keyword>
<dbReference type="PANTHER" id="PTHR40465">
    <property type="entry name" value="CHROMOSOME 1, WHOLE GENOME SHOTGUN SEQUENCE"/>
    <property type="match status" value="1"/>
</dbReference>
<protein>
    <recommendedName>
        <fullName evidence="2">DUF6534 domain-containing protein</fullName>
    </recommendedName>
</protein>
<reference evidence="3" key="1">
    <citation type="submission" date="2020-05" db="EMBL/GenBank/DDBJ databases">
        <title>Mycena genomes resolve the evolution of fungal bioluminescence.</title>
        <authorList>
            <person name="Tsai I.J."/>
        </authorList>
    </citation>
    <scope>NUCLEOTIDE SEQUENCE</scope>
    <source>
        <strain evidence="3">110903Hualien_Pintung</strain>
    </source>
</reference>
<evidence type="ECO:0000259" key="2">
    <source>
        <dbReference type="Pfam" id="PF20152"/>
    </source>
</evidence>
<feature type="transmembrane region" description="Helical" evidence="1">
    <location>
        <begin position="98"/>
        <end position="118"/>
    </location>
</feature>
<evidence type="ECO:0000313" key="3">
    <source>
        <dbReference type="EMBL" id="KAF7304329.1"/>
    </source>
</evidence>
<name>A0A8H6W9N7_MYCCL</name>
<dbReference type="Pfam" id="PF20152">
    <property type="entry name" value="DUF6534"/>
    <property type="match status" value="1"/>
</dbReference>
<dbReference type="PANTHER" id="PTHR40465:SF1">
    <property type="entry name" value="DUF6534 DOMAIN-CONTAINING PROTEIN"/>
    <property type="match status" value="1"/>
</dbReference>
<organism evidence="3 4">
    <name type="scientific">Mycena chlorophos</name>
    <name type="common">Agaric fungus</name>
    <name type="synonym">Agaricus chlorophos</name>
    <dbReference type="NCBI Taxonomy" id="658473"/>
    <lineage>
        <taxon>Eukaryota</taxon>
        <taxon>Fungi</taxon>
        <taxon>Dikarya</taxon>
        <taxon>Basidiomycota</taxon>
        <taxon>Agaricomycotina</taxon>
        <taxon>Agaricomycetes</taxon>
        <taxon>Agaricomycetidae</taxon>
        <taxon>Agaricales</taxon>
        <taxon>Marasmiineae</taxon>
        <taxon>Mycenaceae</taxon>
        <taxon>Mycena</taxon>
    </lineage>
</organism>
<feature type="transmembrane region" description="Helical" evidence="1">
    <location>
        <begin position="211"/>
        <end position="234"/>
    </location>
</feature>
<feature type="transmembrane region" description="Helical" evidence="1">
    <location>
        <begin position="125"/>
        <end position="145"/>
    </location>
</feature>
<dbReference type="AlphaFoldDB" id="A0A8H6W9N7"/>
<feature type="transmembrane region" description="Helical" evidence="1">
    <location>
        <begin position="240"/>
        <end position="259"/>
    </location>
</feature>
<accession>A0A8H6W9N7</accession>
<dbReference type="InterPro" id="IPR045339">
    <property type="entry name" value="DUF6534"/>
</dbReference>